<evidence type="ECO:0000256" key="4">
    <source>
        <dbReference type="ARBA" id="ARBA00023159"/>
    </source>
</evidence>
<dbReference type="GO" id="GO:0032993">
    <property type="term" value="C:protein-DNA complex"/>
    <property type="evidence" value="ECO:0007669"/>
    <property type="project" value="TreeGrafter"/>
</dbReference>
<keyword evidence="3 7" id="KW-0238">DNA-binding</keyword>
<dbReference type="InterPro" id="IPR000847">
    <property type="entry name" value="LysR_HTH_N"/>
</dbReference>
<dbReference type="GO" id="GO:0003677">
    <property type="term" value="F:DNA binding"/>
    <property type="evidence" value="ECO:0007669"/>
    <property type="project" value="UniProtKB-KW"/>
</dbReference>
<dbReference type="PANTHER" id="PTHR30346:SF0">
    <property type="entry name" value="HCA OPERON TRANSCRIPTIONAL ACTIVATOR HCAR"/>
    <property type="match status" value="1"/>
</dbReference>
<reference evidence="7 8" key="1">
    <citation type="submission" date="2020-08" db="EMBL/GenBank/DDBJ databases">
        <title>Sequencing the genomes of 1000 actinobacteria strains.</title>
        <authorList>
            <person name="Klenk H.-P."/>
        </authorList>
    </citation>
    <scope>NUCLEOTIDE SEQUENCE [LARGE SCALE GENOMIC DNA]</scope>
    <source>
        <strain evidence="7 8">DSM 45298</strain>
    </source>
</reference>
<evidence type="ECO:0000256" key="5">
    <source>
        <dbReference type="ARBA" id="ARBA00023163"/>
    </source>
</evidence>
<name>A0A840EQT6_9ACTN</name>
<organism evidence="7 8">
    <name type="scientific">Gordonia humi</name>
    <dbReference type="NCBI Taxonomy" id="686429"/>
    <lineage>
        <taxon>Bacteria</taxon>
        <taxon>Bacillati</taxon>
        <taxon>Actinomycetota</taxon>
        <taxon>Actinomycetes</taxon>
        <taxon>Mycobacteriales</taxon>
        <taxon>Gordoniaceae</taxon>
        <taxon>Gordonia</taxon>
    </lineage>
</organism>
<keyword evidence="8" id="KW-1185">Reference proteome</keyword>
<dbReference type="SUPFAM" id="SSF53850">
    <property type="entry name" value="Periplasmic binding protein-like II"/>
    <property type="match status" value="1"/>
</dbReference>
<dbReference type="PROSITE" id="PS50931">
    <property type="entry name" value="HTH_LYSR"/>
    <property type="match status" value="1"/>
</dbReference>
<dbReference type="Pfam" id="PF00126">
    <property type="entry name" value="HTH_1"/>
    <property type="match status" value="1"/>
</dbReference>
<evidence type="ECO:0000256" key="2">
    <source>
        <dbReference type="ARBA" id="ARBA00023015"/>
    </source>
</evidence>
<accession>A0A840EQT6</accession>
<dbReference type="EMBL" id="JACIFP010000001">
    <property type="protein sequence ID" value="MBB4133881.1"/>
    <property type="molecule type" value="Genomic_DNA"/>
</dbReference>
<comment type="similarity">
    <text evidence="1">Belongs to the LysR transcriptional regulatory family.</text>
</comment>
<feature type="domain" description="HTH lysR-type" evidence="6">
    <location>
        <begin position="1"/>
        <end position="59"/>
    </location>
</feature>
<dbReference type="FunFam" id="1.10.10.10:FF:000001">
    <property type="entry name" value="LysR family transcriptional regulator"/>
    <property type="match status" value="1"/>
</dbReference>
<dbReference type="Gene3D" id="3.40.190.10">
    <property type="entry name" value="Periplasmic binding protein-like II"/>
    <property type="match status" value="2"/>
</dbReference>
<keyword evidence="2" id="KW-0805">Transcription regulation</keyword>
<dbReference type="Gene3D" id="1.10.10.10">
    <property type="entry name" value="Winged helix-like DNA-binding domain superfamily/Winged helix DNA-binding domain"/>
    <property type="match status" value="1"/>
</dbReference>
<evidence type="ECO:0000259" key="6">
    <source>
        <dbReference type="PROSITE" id="PS50931"/>
    </source>
</evidence>
<evidence type="ECO:0000256" key="1">
    <source>
        <dbReference type="ARBA" id="ARBA00009437"/>
    </source>
</evidence>
<dbReference type="RefSeq" id="WP_183369023.1">
    <property type="nucleotide sequence ID" value="NZ_BAABHL010000045.1"/>
</dbReference>
<dbReference type="InterPro" id="IPR036388">
    <property type="entry name" value="WH-like_DNA-bd_sf"/>
</dbReference>
<evidence type="ECO:0000313" key="7">
    <source>
        <dbReference type="EMBL" id="MBB4133881.1"/>
    </source>
</evidence>
<dbReference type="GO" id="GO:0003700">
    <property type="term" value="F:DNA-binding transcription factor activity"/>
    <property type="evidence" value="ECO:0007669"/>
    <property type="project" value="InterPro"/>
</dbReference>
<dbReference type="AlphaFoldDB" id="A0A840EQT6"/>
<gene>
    <name evidence="7" type="ORF">BKA16_000433</name>
</gene>
<proteinExistence type="inferred from homology"/>
<dbReference type="PRINTS" id="PR00039">
    <property type="entry name" value="HTHLYSR"/>
</dbReference>
<dbReference type="InterPro" id="IPR036390">
    <property type="entry name" value="WH_DNA-bd_sf"/>
</dbReference>
<evidence type="ECO:0000256" key="3">
    <source>
        <dbReference type="ARBA" id="ARBA00023125"/>
    </source>
</evidence>
<sequence length="291" mass="31176">MDMVRHLRVFVAVAEEGHFGDAARRLDLSQPAVSQILRRTERELGVDLIKRTQRGAELTGAGRALLARARLFVDDADRLISDARRSAGSSEALRWGAADVCGRIVAAECAARLAEHVDEQMPVVGSTVELIEQVGSGQLDLAVVEHPALTAGLESTATIRLPRRVIVPTTHPTASAERPRLSRLADLSLAYTPRSAGPPAFDQLIDELRAAGVDPSTTVTASVTECAALVAAGDAFTVTADPGAFREVPGVSVLSTDLPRMRVRIVYRTVAHRDLAEQLASDLWRLAKATP</sequence>
<evidence type="ECO:0000313" key="8">
    <source>
        <dbReference type="Proteomes" id="UP000551501"/>
    </source>
</evidence>
<dbReference type="InterPro" id="IPR005119">
    <property type="entry name" value="LysR_subst-bd"/>
</dbReference>
<dbReference type="Proteomes" id="UP000551501">
    <property type="component" value="Unassembled WGS sequence"/>
</dbReference>
<dbReference type="PANTHER" id="PTHR30346">
    <property type="entry name" value="TRANSCRIPTIONAL DUAL REGULATOR HCAR-RELATED"/>
    <property type="match status" value="1"/>
</dbReference>
<dbReference type="SUPFAM" id="SSF46785">
    <property type="entry name" value="Winged helix' DNA-binding domain"/>
    <property type="match status" value="1"/>
</dbReference>
<keyword evidence="5" id="KW-0804">Transcription</keyword>
<dbReference type="Pfam" id="PF03466">
    <property type="entry name" value="LysR_substrate"/>
    <property type="match status" value="1"/>
</dbReference>
<protein>
    <submittedName>
        <fullName evidence="7">DNA-binding transcriptional LysR family regulator</fullName>
    </submittedName>
</protein>
<keyword evidence="4" id="KW-0010">Activator</keyword>
<comment type="caution">
    <text evidence="7">The sequence shown here is derived from an EMBL/GenBank/DDBJ whole genome shotgun (WGS) entry which is preliminary data.</text>
</comment>